<evidence type="ECO:0000256" key="3">
    <source>
        <dbReference type="ARBA" id="ARBA00008919"/>
    </source>
</evidence>
<dbReference type="InterPro" id="IPR055270">
    <property type="entry name" value="Glyco_tran_10_C"/>
</dbReference>
<feature type="domain" description="Fucosyltransferase N-terminal" evidence="14">
    <location>
        <begin position="51"/>
        <end position="160"/>
    </location>
</feature>
<dbReference type="UniPathway" id="UPA00378"/>
<protein>
    <recommendedName>
        <fullName evidence="12">Fucosyltransferase</fullName>
        <ecNumber evidence="12">2.4.1.-</ecNumber>
    </recommendedName>
</protein>
<dbReference type="OrthoDB" id="427096at2759"/>
<keyword evidence="9" id="KW-0472">Membrane</keyword>
<dbReference type="PANTHER" id="PTHR11929:SF12">
    <property type="entry name" value="ALPHA-(1,3)-FUCOSYLTRANSFERASE 7"/>
    <property type="match status" value="1"/>
</dbReference>
<evidence type="ECO:0000313" key="16">
    <source>
        <dbReference type="Proteomes" id="UP000288216"/>
    </source>
</evidence>
<keyword evidence="5 12" id="KW-0808">Transferase</keyword>
<keyword evidence="10" id="KW-0325">Glycoprotein</keyword>
<keyword evidence="7" id="KW-0735">Signal-anchor</keyword>
<dbReference type="GO" id="GO:0046920">
    <property type="term" value="F:alpha-(1-&gt;3)-fucosyltransferase activity"/>
    <property type="evidence" value="ECO:0007669"/>
    <property type="project" value="TreeGrafter"/>
</dbReference>
<evidence type="ECO:0000256" key="12">
    <source>
        <dbReference type="RuleBase" id="RU003832"/>
    </source>
</evidence>
<dbReference type="PANTHER" id="PTHR11929">
    <property type="entry name" value="ALPHA- 1,3 -FUCOSYLTRANSFERASE"/>
    <property type="match status" value="1"/>
</dbReference>
<evidence type="ECO:0000256" key="1">
    <source>
        <dbReference type="ARBA" id="ARBA00004167"/>
    </source>
</evidence>
<dbReference type="Proteomes" id="UP000288216">
    <property type="component" value="Unassembled WGS sequence"/>
</dbReference>
<dbReference type="GO" id="GO:0032580">
    <property type="term" value="C:Golgi cisterna membrane"/>
    <property type="evidence" value="ECO:0007669"/>
    <property type="project" value="UniProtKB-SubCell"/>
</dbReference>
<evidence type="ECO:0000256" key="6">
    <source>
        <dbReference type="ARBA" id="ARBA00022692"/>
    </source>
</evidence>
<dbReference type="Pfam" id="PF17039">
    <property type="entry name" value="Glyco_tran_10_N"/>
    <property type="match status" value="1"/>
</dbReference>
<dbReference type="SUPFAM" id="SSF53756">
    <property type="entry name" value="UDP-Glycosyltransferase/glycogen phosphorylase"/>
    <property type="match status" value="1"/>
</dbReference>
<comment type="subcellular location">
    <subcellularLocation>
        <location evidence="12">Golgi apparatus</location>
        <location evidence="12">Golgi stack membrane</location>
        <topology evidence="12">Single-pass type II membrane protein</topology>
    </subcellularLocation>
    <subcellularLocation>
        <location evidence="1">Membrane</location>
        <topology evidence="1">Single-pass membrane protein</topology>
    </subcellularLocation>
</comment>
<evidence type="ECO:0000313" key="15">
    <source>
        <dbReference type="EMBL" id="GCB67655.1"/>
    </source>
</evidence>
<dbReference type="FunFam" id="3.40.50.11660:FF:000001">
    <property type="entry name" value="alpha-(1,3)-fucosyltransferase 9"/>
    <property type="match status" value="1"/>
</dbReference>
<reference evidence="15 16" key="1">
    <citation type="journal article" date="2018" name="Nat. Ecol. Evol.">
        <title>Shark genomes provide insights into elasmobranch evolution and the origin of vertebrates.</title>
        <authorList>
            <person name="Hara Y"/>
            <person name="Yamaguchi K"/>
            <person name="Onimaru K"/>
            <person name="Kadota M"/>
            <person name="Koyanagi M"/>
            <person name="Keeley SD"/>
            <person name="Tatsumi K"/>
            <person name="Tanaka K"/>
            <person name="Motone F"/>
            <person name="Kageyama Y"/>
            <person name="Nozu R"/>
            <person name="Adachi N"/>
            <person name="Nishimura O"/>
            <person name="Nakagawa R"/>
            <person name="Tanegashima C"/>
            <person name="Kiyatake I"/>
            <person name="Matsumoto R"/>
            <person name="Murakumo K"/>
            <person name="Nishida K"/>
            <person name="Terakita A"/>
            <person name="Kuratani S"/>
            <person name="Sato K"/>
            <person name="Hyodo S Kuraku.S."/>
        </authorList>
    </citation>
    <scope>NUCLEOTIDE SEQUENCE [LARGE SCALE GENOMIC DNA]</scope>
</reference>
<dbReference type="EC" id="2.4.1.-" evidence="12"/>
<dbReference type="EMBL" id="BFAA01003039">
    <property type="protein sequence ID" value="GCB67655.1"/>
    <property type="molecule type" value="Genomic_DNA"/>
</dbReference>
<comment type="similarity">
    <text evidence="3 12">Belongs to the glycosyltransferase 10 family.</text>
</comment>
<evidence type="ECO:0000256" key="5">
    <source>
        <dbReference type="ARBA" id="ARBA00022679"/>
    </source>
</evidence>
<keyword evidence="4 12" id="KW-0328">Glycosyltransferase</keyword>
<evidence type="ECO:0000256" key="11">
    <source>
        <dbReference type="ARBA" id="ARBA00036481"/>
    </source>
</evidence>
<dbReference type="Gene3D" id="3.40.50.11660">
    <property type="entry name" value="Glycosyl transferase family 10, C-terminal domain"/>
    <property type="match status" value="1"/>
</dbReference>
<dbReference type="InterPro" id="IPR031481">
    <property type="entry name" value="Glyco_tran_10_N"/>
</dbReference>
<comment type="catalytic activity">
    <reaction evidence="11">
        <text>an N-acetyl-alpha-neuraminyl-(2-&gt;3)-beta-D-galactosyl-(1-&gt;4)-N-acetyl-beta-D-glucosaminyl derivative + GDP-beta-L-fucose = an alpha-Neu5Ac-(2-&gt;3)-beta-D-Gal-(1-&gt;4)-[alpha-L-Fuc-(1-&gt;3)]-beta-D-GlcNAc derivative + GDP + H(+)</text>
        <dbReference type="Rhea" id="RHEA:56076"/>
        <dbReference type="ChEBI" id="CHEBI:15378"/>
        <dbReference type="ChEBI" id="CHEBI:57273"/>
        <dbReference type="ChEBI" id="CHEBI:58189"/>
        <dbReference type="ChEBI" id="CHEBI:136545"/>
        <dbReference type="ChEBI" id="CHEBI:139509"/>
    </reaction>
    <physiologicalReaction direction="left-to-right" evidence="11">
        <dbReference type="Rhea" id="RHEA:56077"/>
    </physiologicalReaction>
</comment>
<name>A0A401P3C8_SCYTO</name>
<keyword evidence="8" id="KW-1133">Transmembrane helix</keyword>
<evidence type="ECO:0000256" key="8">
    <source>
        <dbReference type="ARBA" id="ARBA00022989"/>
    </source>
</evidence>
<evidence type="ECO:0000256" key="2">
    <source>
        <dbReference type="ARBA" id="ARBA00004922"/>
    </source>
</evidence>
<evidence type="ECO:0000256" key="7">
    <source>
        <dbReference type="ARBA" id="ARBA00022968"/>
    </source>
</evidence>
<dbReference type="STRING" id="75743.A0A401P3C8"/>
<organism evidence="15 16">
    <name type="scientific">Scyliorhinus torazame</name>
    <name type="common">Cloudy catshark</name>
    <name type="synonym">Catulus torazame</name>
    <dbReference type="NCBI Taxonomy" id="75743"/>
    <lineage>
        <taxon>Eukaryota</taxon>
        <taxon>Metazoa</taxon>
        <taxon>Chordata</taxon>
        <taxon>Craniata</taxon>
        <taxon>Vertebrata</taxon>
        <taxon>Chondrichthyes</taxon>
        <taxon>Elasmobranchii</taxon>
        <taxon>Galeomorphii</taxon>
        <taxon>Galeoidea</taxon>
        <taxon>Carcharhiniformes</taxon>
        <taxon>Scyliorhinidae</taxon>
        <taxon>Scyliorhinus</taxon>
    </lineage>
</organism>
<proteinExistence type="inferred from homology"/>
<evidence type="ECO:0000259" key="13">
    <source>
        <dbReference type="Pfam" id="PF00852"/>
    </source>
</evidence>
<comment type="pathway">
    <text evidence="2">Protein modification; protein glycosylation.</text>
</comment>
<keyword evidence="16" id="KW-1185">Reference proteome</keyword>
<comment type="caution">
    <text evidence="15">The sequence shown here is derived from an EMBL/GenBank/DDBJ whole genome shotgun (WGS) entry which is preliminary data.</text>
</comment>
<feature type="domain" description="Fucosyltransferase C-terminal" evidence="13">
    <location>
        <begin position="174"/>
        <end position="348"/>
    </location>
</feature>
<sequence>MAALHVYLGATFKTGRILALLLVTGYFMQLVTNCYISLEFWPARNSAKVQEPLVVLVWHWPFHADFTPREDVCLELYAIDNCILTSNRSMYDRADVVVFHHRELQIKTSNLPQQTRPPNQKWLWVSLESPTNTKRIHQLNGCFNWTMTYKADSDIFLPYGTLMPSDRPSNFSIPKKSGLSTWVVSNYRKTSLRAKVHANLSKQMPIDMYGRAAGKFLPSEMLLPTISRYAFYLAFENSIHKDYITEKTWRNAFMAGSVPVVLGPPRANYEEFIPADSFIHVNDFASAGKLATFLMGLWKNSTRYEQYFNWRRTHVVKMSTSWTERLCNICTKFPILPQSKIYHNLHDWFHQ</sequence>
<evidence type="ECO:0000256" key="4">
    <source>
        <dbReference type="ARBA" id="ARBA00022676"/>
    </source>
</evidence>
<evidence type="ECO:0000256" key="9">
    <source>
        <dbReference type="ARBA" id="ARBA00023136"/>
    </source>
</evidence>
<keyword evidence="6 12" id="KW-0812">Transmembrane</keyword>
<dbReference type="AlphaFoldDB" id="A0A401P3C8"/>
<dbReference type="InterPro" id="IPR001503">
    <property type="entry name" value="Glyco_trans_10"/>
</dbReference>
<dbReference type="Pfam" id="PF00852">
    <property type="entry name" value="Glyco_transf_10"/>
    <property type="match status" value="1"/>
</dbReference>
<gene>
    <name evidence="15" type="ORF">scyTo_0008094</name>
</gene>
<dbReference type="InterPro" id="IPR038577">
    <property type="entry name" value="GT10-like_C_sf"/>
</dbReference>
<accession>A0A401P3C8</accession>
<keyword evidence="12" id="KW-0333">Golgi apparatus</keyword>
<evidence type="ECO:0000259" key="14">
    <source>
        <dbReference type="Pfam" id="PF17039"/>
    </source>
</evidence>
<evidence type="ECO:0000256" key="10">
    <source>
        <dbReference type="ARBA" id="ARBA00023180"/>
    </source>
</evidence>
<dbReference type="OMA" id="PGQPWVW"/>